<sequence>MKMPDKNPRVLVQQGWLQGEKKEVVTGDGHYYSFKGIPYAAAPIGNLRFKARAPQPPAVWTGIRKATQHGPVCPQYNYLTLAVVPGSEDCLYLNVYTPKITPQKVLPVMVFIHGGGFKFGSGNDDNYGPDFLVKQDVVIVTFNYRLEVLGFLCLDTEDVPGNAGMKDQVAALKWIKENIQKFGGDPYNVTIFGESAGGASTSYHIISPLSKGLFNRAIAMSGVALTDWAMAYEGRTRAFTLGKQLGIETEDPQVLLEFLQNVPVEKLVNTNPSLHKFEEMCSKMVKMSYFAPVVEKQLGQKAFLPEHPEHLLVSGAGSEVDVMIGYTSEEGLLGISAYELLFMPLFHKHPELFAPFRIMMSNNTPEKIWELSHRIREYYFKEKPVDSKDRNIYGMEGLKYGITGASHLDDMVYLFDPKEKKLKIDVTSNAYKMIELSCKVFTNFAKFGNPTPNSSLGVKWPEYNSYSCNHVDISETLTVGSKLNADTLAFWTRIYNKAKTDTDD</sequence>
<accession>A0ACC0JD14</accession>
<evidence type="ECO:0000313" key="1">
    <source>
        <dbReference type="EMBL" id="KAI8421998.1"/>
    </source>
</evidence>
<keyword evidence="2" id="KW-1185">Reference proteome</keyword>
<name>A0ACC0JD14_CHOFU</name>
<reference evidence="1 2" key="1">
    <citation type="journal article" date="2022" name="Genome Biol. Evol.">
        <title>The Spruce Budworm Genome: Reconstructing the Evolutionary History of Antifreeze Proteins.</title>
        <authorList>
            <person name="Beliveau C."/>
            <person name="Gagne P."/>
            <person name="Picq S."/>
            <person name="Vernygora O."/>
            <person name="Keeling C.I."/>
            <person name="Pinkney K."/>
            <person name="Doucet D."/>
            <person name="Wen F."/>
            <person name="Johnston J.S."/>
            <person name="Maaroufi H."/>
            <person name="Boyle B."/>
            <person name="Laroche J."/>
            <person name="Dewar K."/>
            <person name="Juretic N."/>
            <person name="Blackburn G."/>
            <person name="Nisole A."/>
            <person name="Brunet B."/>
            <person name="Brandao M."/>
            <person name="Lumley L."/>
            <person name="Duan J."/>
            <person name="Quan G."/>
            <person name="Lucarotti C.J."/>
            <person name="Roe A.D."/>
            <person name="Sperling F.A.H."/>
            <person name="Levesque R.C."/>
            <person name="Cusson M."/>
        </authorList>
    </citation>
    <scope>NUCLEOTIDE SEQUENCE [LARGE SCALE GENOMIC DNA]</scope>
    <source>
        <strain evidence="1">Glfc:IPQL:Cfum</strain>
    </source>
</reference>
<comment type="caution">
    <text evidence="1">The sequence shown here is derived from an EMBL/GenBank/DDBJ whole genome shotgun (WGS) entry which is preliminary data.</text>
</comment>
<gene>
    <name evidence="1" type="ORF">MSG28_009903</name>
</gene>
<evidence type="ECO:0000313" key="2">
    <source>
        <dbReference type="Proteomes" id="UP001064048"/>
    </source>
</evidence>
<dbReference type="Proteomes" id="UP001064048">
    <property type="component" value="Chromosome 16"/>
</dbReference>
<proteinExistence type="predicted"/>
<dbReference type="EMBL" id="CM046116">
    <property type="protein sequence ID" value="KAI8421998.1"/>
    <property type="molecule type" value="Genomic_DNA"/>
</dbReference>
<organism evidence="1 2">
    <name type="scientific">Choristoneura fumiferana</name>
    <name type="common">Spruce budworm moth</name>
    <name type="synonym">Archips fumiferana</name>
    <dbReference type="NCBI Taxonomy" id="7141"/>
    <lineage>
        <taxon>Eukaryota</taxon>
        <taxon>Metazoa</taxon>
        <taxon>Ecdysozoa</taxon>
        <taxon>Arthropoda</taxon>
        <taxon>Hexapoda</taxon>
        <taxon>Insecta</taxon>
        <taxon>Pterygota</taxon>
        <taxon>Neoptera</taxon>
        <taxon>Endopterygota</taxon>
        <taxon>Lepidoptera</taxon>
        <taxon>Glossata</taxon>
        <taxon>Ditrysia</taxon>
        <taxon>Tortricoidea</taxon>
        <taxon>Tortricidae</taxon>
        <taxon>Tortricinae</taxon>
        <taxon>Choristoneura</taxon>
    </lineage>
</organism>
<protein>
    <submittedName>
        <fullName evidence="1">Uncharacterized protein</fullName>
    </submittedName>
</protein>